<keyword evidence="2" id="KW-0413">Isomerase</keyword>
<feature type="domain" description="PpiC" evidence="1">
    <location>
        <begin position="141"/>
        <end position="258"/>
    </location>
</feature>
<evidence type="ECO:0000313" key="3">
    <source>
        <dbReference type="Proteomes" id="UP001368500"/>
    </source>
</evidence>
<dbReference type="Proteomes" id="UP001368500">
    <property type="component" value="Unassembled WGS sequence"/>
</dbReference>
<name>A0ABU9B9P9_9BURK</name>
<keyword evidence="3" id="KW-1185">Reference proteome</keyword>
<organism evidence="2 3">
    <name type="scientific">Pseudaquabacterium rugosum</name>
    <dbReference type="NCBI Taxonomy" id="2984194"/>
    <lineage>
        <taxon>Bacteria</taxon>
        <taxon>Pseudomonadati</taxon>
        <taxon>Pseudomonadota</taxon>
        <taxon>Betaproteobacteria</taxon>
        <taxon>Burkholderiales</taxon>
        <taxon>Sphaerotilaceae</taxon>
        <taxon>Pseudaquabacterium</taxon>
    </lineage>
</organism>
<dbReference type="RefSeq" id="WP_341373660.1">
    <property type="nucleotide sequence ID" value="NZ_JBBUTF010000006.1"/>
</dbReference>
<evidence type="ECO:0000259" key="1">
    <source>
        <dbReference type="Pfam" id="PF13145"/>
    </source>
</evidence>
<gene>
    <name evidence="2" type="ORF">AACH11_07865</name>
</gene>
<proteinExistence type="predicted"/>
<dbReference type="InterPro" id="IPR000297">
    <property type="entry name" value="PPIase_PpiC"/>
</dbReference>
<sequence>MSLPAAAGTSRAPAAAGVAAAAAAPRRLPAWTREPLLHFLLAGAALFGADRWLNPPADDPHTLVIDAAVDEQARRVFHEARGRAPDADELYALRRVWLDNEVLYREGLALRLDQGDKAIQDRVVFKMLSTIEAGLKPPQADDATLRRWFEQQRVSRYDEPARVDFDEAVLPPDETGEAAARALAERLNTGGGGDTGAGLRVYKARPLHTVAQSWGEAFARELATLAPGTWQAVGAGGRWQVVRVNALAAARPARFEDVAHAVRQDWIDATMAEQRAAAVREMARKYRVRTLAGAPVDPSTGAASASAVTAVTAAPAPAPATPGGAAR</sequence>
<dbReference type="Pfam" id="PF13145">
    <property type="entry name" value="Rotamase_2"/>
    <property type="match status" value="1"/>
</dbReference>
<accession>A0ABU9B9P9</accession>
<protein>
    <submittedName>
        <fullName evidence="2">Peptidylprolyl isomerase</fullName>
    </submittedName>
</protein>
<dbReference type="GO" id="GO:0016853">
    <property type="term" value="F:isomerase activity"/>
    <property type="evidence" value="ECO:0007669"/>
    <property type="project" value="UniProtKB-KW"/>
</dbReference>
<evidence type="ECO:0000313" key="2">
    <source>
        <dbReference type="EMBL" id="MEK8025874.1"/>
    </source>
</evidence>
<reference evidence="2 3" key="1">
    <citation type="submission" date="2024-04" db="EMBL/GenBank/DDBJ databases">
        <title>Novel species of the genus Ideonella isolated from streams.</title>
        <authorList>
            <person name="Lu H."/>
        </authorList>
    </citation>
    <scope>NUCLEOTIDE SEQUENCE [LARGE SCALE GENOMIC DNA]</scope>
    <source>
        <strain evidence="2 3">BYS139W</strain>
    </source>
</reference>
<comment type="caution">
    <text evidence="2">The sequence shown here is derived from an EMBL/GenBank/DDBJ whole genome shotgun (WGS) entry which is preliminary data.</text>
</comment>
<dbReference type="EMBL" id="JBBUTF010000006">
    <property type="protein sequence ID" value="MEK8025874.1"/>
    <property type="molecule type" value="Genomic_DNA"/>
</dbReference>